<proteinExistence type="predicted"/>
<accession>A0AA88AMX4</accession>
<dbReference type="EMBL" id="BTGU01000058">
    <property type="protein sequence ID" value="GMN55595.1"/>
    <property type="molecule type" value="Genomic_DNA"/>
</dbReference>
<dbReference type="AlphaFoldDB" id="A0AA88AMX4"/>
<protein>
    <submittedName>
        <fullName evidence="1">Uncharacterized protein</fullName>
    </submittedName>
</protein>
<name>A0AA88AMX4_FICCA</name>
<comment type="caution">
    <text evidence="1">The sequence shown here is derived from an EMBL/GenBank/DDBJ whole genome shotgun (WGS) entry which is preliminary data.</text>
</comment>
<dbReference type="Proteomes" id="UP001187192">
    <property type="component" value="Unassembled WGS sequence"/>
</dbReference>
<evidence type="ECO:0000313" key="2">
    <source>
        <dbReference type="Proteomes" id="UP001187192"/>
    </source>
</evidence>
<keyword evidence="2" id="KW-1185">Reference proteome</keyword>
<gene>
    <name evidence="1" type="ORF">TIFTF001_024717</name>
</gene>
<reference evidence="1" key="1">
    <citation type="submission" date="2023-07" db="EMBL/GenBank/DDBJ databases">
        <title>draft genome sequence of fig (Ficus carica).</title>
        <authorList>
            <person name="Takahashi T."/>
            <person name="Nishimura K."/>
        </authorList>
    </citation>
    <scope>NUCLEOTIDE SEQUENCE</scope>
</reference>
<sequence>MTNDRNRMTGQSSAGRRHVVSELQEIKDWPDVFSYLILVEYALNAEVHDPAHEVNFPYLALLSCQSLASHSLIVWKSFPGLLSGMSPSRLVLSDGLSRDTYMAMSVVMDNLLKMFKAARGLRVSHRVSIRRQSKWKLYSLCRADGRG</sequence>
<evidence type="ECO:0000313" key="1">
    <source>
        <dbReference type="EMBL" id="GMN55595.1"/>
    </source>
</evidence>
<organism evidence="1 2">
    <name type="scientific">Ficus carica</name>
    <name type="common">Common fig</name>
    <dbReference type="NCBI Taxonomy" id="3494"/>
    <lineage>
        <taxon>Eukaryota</taxon>
        <taxon>Viridiplantae</taxon>
        <taxon>Streptophyta</taxon>
        <taxon>Embryophyta</taxon>
        <taxon>Tracheophyta</taxon>
        <taxon>Spermatophyta</taxon>
        <taxon>Magnoliopsida</taxon>
        <taxon>eudicotyledons</taxon>
        <taxon>Gunneridae</taxon>
        <taxon>Pentapetalae</taxon>
        <taxon>rosids</taxon>
        <taxon>fabids</taxon>
        <taxon>Rosales</taxon>
        <taxon>Moraceae</taxon>
        <taxon>Ficeae</taxon>
        <taxon>Ficus</taxon>
    </lineage>
</organism>